<feature type="compositionally biased region" description="Low complexity" evidence="1">
    <location>
        <begin position="202"/>
        <end position="212"/>
    </location>
</feature>
<dbReference type="Pfam" id="PF18701">
    <property type="entry name" value="DUF5641"/>
    <property type="match status" value="1"/>
</dbReference>
<feature type="region of interest" description="Disordered" evidence="1">
    <location>
        <begin position="1052"/>
        <end position="1077"/>
    </location>
</feature>
<dbReference type="Pfam" id="PF05380">
    <property type="entry name" value="Peptidase_A17"/>
    <property type="match status" value="1"/>
</dbReference>
<dbReference type="InterPro" id="IPR001878">
    <property type="entry name" value="Znf_CCHC"/>
</dbReference>
<dbReference type="GO" id="GO:0071897">
    <property type="term" value="P:DNA biosynthetic process"/>
    <property type="evidence" value="ECO:0007669"/>
    <property type="project" value="UniProtKB-ARBA"/>
</dbReference>
<dbReference type="SUPFAM" id="SSF56672">
    <property type="entry name" value="DNA/RNA polymerases"/>
    <property type="match status" value="1"/>
</dbReference>
<dbReference type="InterPro" id="IPR021109">
    <property type="entry name" value="Peptidase_aspartic_dom_sf"/>
</dbReference>
<dbReference type="Pfam" id="PF13650">
    <property type="entry name" value="Asp_protease_2"/>
    <property type="match status" value="1"/>
</dbReference>
<dbReference type="OrthoDB" id="7548922at2759"/>
<dbReference type="PROSITE" id="PS50994">
    <property type="entry name" value="INTEGRASE"/>
    <property type="match status" value="1"/>
</dbReference>
<sequence>MNFLAKTKALEPLAGSDAVLRQIQLPKIDLPIFTGDQLKWEGFRDLFKSLVHNVAGLAPTHKLHYLKASLAGDAADVVANIDISADGYVLAWDELVSRYDNPRVLLATHMRVLLSTTPMTKPSAAEINRLISAVSHASRSFGSLGRPVKEWDDWFVHILVEKLDSSSRLLWESSQSSSKEFPTYEKLKEFLLTRARALDAATPRTATAVSSTRSRRSGNKDEVSSHTTSTGADDKGPPCPICKERHVLRSCAKFKAYTAEQRRDQVRKRKVCFNCLGQGHMVSACPSANRCRHCQEKHHSLLHLVEAASTTTQLPSQFEATAVPDTAGASGEPAKVAALSTSTSGTVLLATAMVQLKGESGRTTTVRALLDSGSESSFISERMAQQLRLSRRRVNVTVSGLQGVTTGRLADPNFDQPAAVDLVLGADVYGMLLDGGVRRGSPGEPAAHSTVFGWVLMGALTESTADTIVAAHTVAVEADLHDDLRRFWQLEELPNERILTPEERQCERLFIETHARDETGRYIVRLPRKLDPPTSLGASRRGALQMLMSTERRLERDPSLKHNYNTFMADYLTLGHMEQVPQHELAADETYYMPHHAVVKKNEPGGKLRVVFNASFRTSTGSSLNDVLFPGPKLQADLWLILTRWRLFQFAFTADIIKMFRQIRIHHDDADLQRILWRADPMSEVQDFRLTTVTYGTASAPYLAIRALMQLAQDEALRFPRGASTLRNNTYVDDILAGANTMEEALDTRRQLVDLLLAGGFQLSKWAASHSALCPNGDQAERLITTAEGIGTLGVIWAPAEDSLRLRAVPPLTSTANPTKRSILSDIARLFDPAGWAAPVIIWAKVFLQDLWMSGLDWDQDLPPPLRTRWLHFIATLPELNHLSLPRWTGASDLSSVELHAFSDASERAYAAVVYMRTTKTNGLTRTALLVAKTKVAPTKPVSIPRLELSGALLAARLLHRVAAGLDLEAHRLHAWIDAKVVLAWLRSHPSRWKPFVANRVAAIQELVPAQHWRHVPTSENPADLATRGITPNELSSHQLWWMGPSWLEASSSSWPPDDRSSPEESEESRTYATATHQQAEENELLLRFSSLSRLIRVSAFCLRFLRGRERSRTSHLSALELKNCLLRWLQIAQRQDFESEVEALSRGEQVQRRSPLSALRPFLGPDGLIRVGGRLQHSTLTYEERHPVILAKRGHLSLLLQQMGQLPVDRVQAARPFRSAGVDYAGPINLKASKGRGIKSFKGYICLFVCMASRAVHLEAVSDLTTGSFLAAFRRLVARRGHCARLSSDNGTNFRGADRELREMFSAASEFYQECRVQLAADGTEWTFIPPSAPHFGGLWEAGVKSAKHHLRRVLGDQLLTYEELSTLLCQVEACLNSRPLYPMSVDPTDSVAITPGHLLIGEAPINIPEPPAPDRPTGGPKLRWELVANMRDHFWRRWSTEYLGHLQQLGKWRTQQDNLQPGALVLIKEDLLPPGKWALGRIRETHPGTDGLVRVVTVETATSRLTRPVTKLCPLPGLQAS</sequence>
<dbReference type="Proteomes" id="UP000036403">
    <property type="component" value="Unassembled WGS sequence"/>
</dbReference>
<feature type="region of interest" description="Disordered" evidence="1">
    <location>
        <begin position="202"/>
        <end position="236"/>
    </location>
</feature>
<evidence type="ECO:0000256" key="1">
    <source>
        <dbReference type="SAM" id="MobiDB-lite"/>
    </source>
</evidence>
<dbReference type="Gene3D" id="3.30.420.10">
    <property type="entry name" value="Ribonuclease H-like superfamily/Ribonuclease H"/>
    <property type="match status" value="1"/>
</dbReference>
<dbReference type="SMART" id="SM00343">
    <property type="entry name" value="ZnF_C2HC"/>
    <property type="match status" value="2"/>
</dbReference>
<dbReference type="InterPro" id="IPR043502">
    <property type="entry name" value="DNA/RNA_pol_sf"/>
</dbReference>
<name>A0A0J7KMJ0_LASNI</name>
<dbReference type="InterPro" id="IPR043128">
    <property type="entry name" value="Rev_trsase/Diguanyl_cyclase"/>
</dbReference>
<dbReference type="InterPro" id="IPR005312">
    <property type="entry name" value="DUF1759"/>
</dbReference>
<dbReference type="PANTHER" id="PTHR47331">
    <property type="entry name" value="PHD-TYPE DOMAIN-CONTAINING PROTEIN"/>
    <property type="match status" value="1"/>
</dbReference>
<feature type="domain" description="Integrase catalytic" evidence="2">
    <location>
        <begin position="1213"/>
        <end position="1405"/>
    </location>
</feature>
<dbReference type="InterPro" id="IPR040676">
    <property type="entry name" value="DUF5641"/>
</dbReference>
<dbReference type="GO" id="GO:0015074">
    <property type="term" value="P:DNA integration"/>
    <property type="evidence" value="ECO:0007669"/>
    <property type="project" value="InterPro"/>
</dbReference>
<dbReference type="InterPro" id="IPR012337">
    <property type="entry name" value="RNaseH-like_sf"/>
</dbReference>
<evidence type="ECO:0000313" key="3">
    <source>
        <dbReference type="EMBL" id="KMQ91466.1"/>
    </source>
</evidence>
<dbReference type="InterPro" id="IPR036397">
    <property type="entry name" value="RNaseH_sf"/>
</dbReference>
<dbReference type="Gene3D" id="3.10.10.10">
    <property type="entry name" value="HIV Type 1 Reverse Transcriptase, subunit A, domain 1"/>
    <property type="match status" value="1"/>
</dbReference>
<dbReference type="InterPro" id="IPR001584">
    <property type="entry name" value="Integrase_cat-core"/>
</dbReference>
<organism evidence="3 4">
    <name type="scientific">Lasius niger</name>
    <name type="common">Black garden ant</name>
    <dbReference type="NCBI Taxonomy" id="67767"/>
    <lineage>
        <taxon>Eukaryota</taxon>
        <taxon>Metazoa</taxon>
        <taxon>Ecdysozoa</taxon>
        <taxon>Arthropoda</taxon>
        <taxon>Hexapoda</taxon>
        <taxon>Insecta</taxon>
        <taxon>Pterygota</taxon>
        <taxon>Neoptera</taxon>
        <taxon>Endopterygota</taxon>
        <taxon>Hymenoptera</taxon>
        <taxon>Apocrita</taxon>
        <taxon>Aculeata</taxon>
        <taxon>Formicoidea</taxon>
        <taxon>Formicidae</taxon>
        <taxon>Formicinae</taxon>
        <taxon>Lasius</taxon>
        <taxon>Lasius</taxon>
    </lineage>
</organism>
<dbReference type="GO" id="GO:0042575">
    <property type="term" value="C:DNA polymerase complex"/>
    <property type="evidence" value="ECO:0007669"/>
    <property type="project" value="UniProtKB-ARBA"/>
</dbReference>
<dbReference type="PANTHER" id="PTHR47331:SF1">
    <property type="entry name" value="GAG-LIKE PROTEIN"/>
    <property type="match status" value="1"/>
</dbReference>
<protein>
    <submittedName>
        <fullName evidence="3">Transposon polyprotein</fullName>
    </submittedName>
</protein>
<dbReference type="PaxDb" id="67767-A0A0J7KMJ0"/>
<gene>
    <name evidence="3" type="ORF">RF55_8660</name>
</gene>
<dbReference type="SUPFAM" id="SSF53098">
    <property type="entry name" value="Ribonuclease H-like"/>
    <property type="match status" value="1"/>
</dbReference>
<dbReference type="EMBL" id="LBMM01005506">
    <property type="protein sequence ID" value="KMQ91466.1"/>
    <property type="molecule type" value="Genomic_DNA"/>
</dbReference>
<dbReference type="GO" id="GO:0003676">
    <property type="term" value="F:nucleic acid binding"/>
    <property type="evidence" value="ECO:0007669"/>
    <property type="project" value="InterPro"/>
</dbReference>
<dbReference type="GO" id="GO:0008270">
    <property type="term" value="F:zinc ion binding"/>
    <property type="evidence" value="ECO:0007669"/>
    <property type="project" value="InterPro"/>
</dbReference>
<dbReference type="STRING" id="67767.A0A0J7KMJ0"/>
<keyword evidence="4" id="KW-1185">Reference proteome</keyword>
<comment type="caution">
    <text evidence="3">The sequence shown here is derived from an EMBL/GenBank/DDBJ whole genome shotgun (WGS) entry which is preliminary data.</text>
</comment>
<dbReference type="InterPro" id="IPR008042">
    <property type="entry name" value="Retrotrans_Pao"/>
</dbReference>
<reference evidence="3 4" key="1">
    <citation type="submission" date="2015-04" db="EMBL/GenBank/DDBJ databases">
        <title>Lasius niger genome sequencing.</title>
        <authorList>
            <person name="Konorov E.A."/>
            <person name="Nikitin M.A."/>
            <person name="Kirill M.V."/>
            <person name="Chang P."/>
        </authorList>
    </citation>
    <scope>NUCLEOTIDE SEQUENCE [LARGE SCALE GENOMIC DNA]</scope>
    <source>
        <tissue evidence="3">Whole</tissue>
    </source>
</reference>
<dbReference type="Gene3D" id="3.30.70.270">
    <property type="match status" value="1"/>
</dbReference>
<dbReference type="Gene3D" id="2.40.70.10">
    <property type="entry name" value="Acid Proteases"/>
    <property type="match status" value="1"/>
</dbReference>
<proteinExistence type="predicted"/>
<dbReference type="Pfam" id="PF03564">
    <property type="entry name" value="DUF1759"/>
    <property type="match status" value="1"/>
</dbReference>
<evidence type="ECO:0000313" key="4">
    <source>
        <dbReference type="Proteomes" id="UP000036403"/>
    </source>
</evidence>
<accession>A0A0J7KMJ0</accession>
<evidence type="ECO:0000259" key="2">
    <source>
        <dbReference type="PROSITE" id="PS50994"/>
    </source>
</evidence>